<reference evidence="1" key="1">
    <citation type="submission" date="2020-06" db="EMBL/GenBank/DDBJ databases">
        <authorList>
            <person name="Li T."/>
            <person name="Hu X."/>
            <person name="Zhang T."/>
            <person name="Song X."/>
            <person name="Zhang H."/>
            <person name="Dai N."/>
            <person name="Sheng W."/>
            <person name="Hou X."/>
            <person name="Wei L."/>
        </authorList>
    </citation>
    <scope>NUCLEOTIDE SEQUENCE</scope>
    <source>
        <strain evidence="1">G01</strain>
        <tissue evidence="1">Leaf</tissue>
    </source>
</reference>
<proteinExistence type="predicted"/>
<dbReference type="EMBL" id="JACGWK010000012">
    <property type="protein sequence ID" value="KAL0322630.1"/>
    <property type="molecule type" value="Genomic_DNA"/>
</dbReference>
<accession>A0AAW2LVX0</accession>
<organism evidence="1">
    <name type="scientific">Sesamum angustifolium</name>
    <dbReference type="NCBI Taxonomy" id="2727405"/>
    <lineage>
        <taxon>Eukaryota</taxon>
        <taxon>Viridiplantae</taxon>
        <taxon>Streptophyta</taxon>
        <taxon>Embryophyta</taxon>
        <taxon>Tracheophyta</taxon>
        <taxon>Spermatophyta</taxon>
        <taxon>Magnoliopsida</taxon>
        <taxon>eudicotyledons</taxon>
        <taxon>Gunneridae</taxon>
        <taxon>Pentapetalae</taxon>
        <taxon>asterids</taxon>
        <taxon>lamiids</taxon>
        <taxon>Lamiales</taxon>
        <taxon>Pedaliaceae</taxon>
        <taxon>Sesamum</taxon>
    </lineage>
</organism>
<comment type="caution">
    <text evidence="1">The sequence shown here is derived from an EMBL/GenBank/DDBJ whole genome shotgun (WGS) entry which is preliminary data.</text>
</comment>
<gene>
    <name evidence="1" type="ORF">Sangu_1882300</name>
</gene>
<sequence>MEHLMPSQPLPQVPYNIAYQGVFPQVPYGLPSQPVMYFSYGIPSHPAGVINIISYTTPYTQNCSPPSYDYYRRIDGDGYGDDHFEPHRHSTFF</sequence>
<dbReference type="AlphaFoldDB" id="A0AAW2LVX0"/>
<reference evidence="1" key="2">
    <citation type="journal article" date="2024" name="Plant">
        <title>Genomic evolution and insights into agronomic trait innovations of Sesamum species.</title>
        <authorList>
            <person name="Miao H."/>
            <person name="Wang L."/>
            <person name="Qu L."/>
            <person name="Liu H."/>
            <person name="Sun Y."/>
            <person name="Le M."/>
            <person name="Wang Q."/>
            <person name="Wei S."/>
            <person name="Zheng Y."/>
            <person name="Lin W."/>
            <person name="Duan Y."/>
            <person name="Cao H."/>
            <person name="Xiong S."/>
            <person name="Wang X."/>
            <person name="Wei L."/>
            <person name="Li C."/>
            <person name="Ma Q."/>
            <person name="Ju M."/>
            <person name="Zhao R."/>
            <person name="Li G."/>
            <person name="Mu C."/>
            <person name="Tian Q."/>
            <person name="Mei H."/>
            <person name="Zhang T."/>
            <person name="Gao T."/>
            <person name="Zhang H."/>
        </authorList>
    </citation>
    <scope>NUCLEOTIDE SEQUENCE</scope>
    <source>
        <strain evidence="1">G01</strain>
    </source>
</reference>
<name>A0AAW2LVX0_9LAMI</name>
<evidence type="ECO:0000313" key="1">
    <source>
        <dbReference type="EMBL" id="KAL0322630.1"/>
    </source>
</evidence>
<protein>
    <submittedName>
        <fullName evidence="1">Uncharacterized protein</fullName>
    </submittedName>
</protein>